<evidence type="ECO:0000313" key="4">
    <source>
        <dbReference type="EMBL" id="KAA0031491.1"/>
    </source>
</evidence>
<dbReference type="Gene3D" id="1.10.150.650">
    <property type="match status" value="1"/>
</dbReference>
<dbReference type="InterPro" id="IPR016195">
    <property type="entry name" value="Pol/histidinol_Pase-like"/>
</dbReference>
<organism evidence="4 6">
    <name type="scientific">Cucumis melo var. makuwa</name>
    <name type="common">Oriental melon</name>
    <dbReference type="NCBI Taxonomy" id="1194695"/>
    <lineage>
        <taxon>Eukaryota</taxon>
        <taxon>Viridiplantae</taxon>
        <taxon>Streptophyta</taxon>
        <taxon>Embryophyta</taxon>
        <taxon>Tracheophyta</taxon>
        <taxon>Spermatophyta</taxon>
        <taxon>Magnoliopsida</taxon>
        <taxon>eudicotyledons</taxon>
        <taxon>Gunneridae</taxon>
        <taxon>Pentapetalae</taxon>
        <taxon>rosids</taxon>
        <taxon>fabids</taxon>
        <taxon>Cucurbitales</taxon>
        <taxon>Cucurbitaceae</taxon>
        <taxon>Benincaseae</taxon>
        <taxon>Cucumis</taxon>
    </lineage>
</organism>
<evidence type="ECO:0000313" key="5">
    <source>
        <dbReference type="EMBL" id="TYK06944.1"/>
    </source>
</evidence>
<dbReference type="SUPFAM" id="SSF89550">
    <property type="entry name" value="PHP domain-like"/>
    <property type="match status" value="2"/>
</dbReference>
<sequence>MVGDAHFPQSSSNSKKSKPKKKKRGGTKKKMTSEQIAAFKYVTEWVYLDQSNSLASSAAASVVDDFGVQKSLGKGGEKVVFELHSHSKCSDGFLTPSKLVERAHGNGVSFISFFFPCFLFINILFLHSVFTVIMLCLCEIATIEIVLGFSSCTYVKVLALTDHDTMSGIPEAVEAARRFGIKIIPGVEISTIFSNGGDSESEEPVHILAYYSSCGPAKIEKLEKFLENIREGRFLRAKNMVSKLNELKLPLKWDHVAKITGKGVAPGRLHVARALVEAGYVENLKQAFSRYLFDGGPAYSTGSEPCAAEAIQLIRDTGGMAVLAHPWALKNPVAVIRRLKDAGLHGLEVYRSDGRLAAYSDLADNYGLLKLGGSDFHGRGGHSESEVGSVNLPVLAMHDFLKAARPVWCRAIRDILERYVEEPSESNLAKITRFGRTRVLKGGSSPSSGNDLIERCLTLWLTNEEKQNDEFEAIRLKLSHISINQEVQVP</sequence>
<accession>A0A5A7SPM7</accession>
<dbReference type="PANTHER" id="PTHR42924">
    <property type="entry name" value="EXONUCLEASE"/>
    <property type="match status" value="1"/>
</dbReference>
<feature type="region of interest" description="Disordered" evidence="1">
    <location>
        <begin position="1"/>
        <end position="31"/>
    </location>
</feature>
<dbReference type="GO" id="GO:0004534">
    <property type="term" value="F:5'-3' RNA exonuclease activity"/>
    <property type="evidence" value="ECO:0007669"/>
    <property type="project" value="TreeGrafter"/>
</dbReference>
<dbReference type="Gene3D" id="3.20.20.140">
    <property type="entry name" value="Metal-dependent hydrolases"/>
    <property type="match status" value="2"/>
</dbReference>
<reference evidence="6 7" key="1">
    <citation type="submission" date="2019-08" db="EMBL/GenBank/DDBJ databases">
        <title>Draft genome sequences of two oriental melons (Cucumis melo L. var makuwa).</title>
        <authorList>
            <person name="Kwon S.-Y."/>
        </authorList>
    </citation>
    <scope>NUCLEOTIDE SEQUENCE [LARGE SCALE GENOMIC DNA]</scope>
    <source>
        <strain evidence="7">cv. Chang Bougi</strain>
        <strain evidence="6">cv. SW 3</strain>
        <tissue evidence="4">Leaf</tissue>
    </source>
</reference>
<feature type="domain" description="Polymerase/histidinol phosphatase N-terminal" evidence="3">
    <location>
        <begin position="81"/>
        <end position="193"/>
    </location>
</feature>
<feature type="transmembrane region" description="Helical" evidence="2">
    <location>
        <begin position="108"/>
        <end position="135"/>
    </location>
</feature>
<protein>
    <submittedName>
        <fullName evidence="4">3',5'-nucleoside bisphosphate phosphatase</fullName>
    </submittedName>
</protein>
<evidence type="ECO:0000256" key="2">
    <source>
        <dbReference type="SAM" id="Phobius"/>
    </source>
</evidence>
<dbReference type="GO" id="GO:0035312">
    <property type="term" value="F:5'-3' DNA exonuclease activity"/>
    <property type="evidence" value="ECO:0007669"/>
    <property type="project" value="TreeGrafter"/>
</dbReference>
<dbReference type="OrthoDB" id="16564at2759"/>
<comment type="caution">
    <text evidence="4">The sequence shown here is derived from an EMBL/GenBank/DDBJ whole genome shotgun (WGS) entry which is preliminary data.</text>
</comment>
<gene>
    <name evidence="5" type="ORF">E5676_scaffold13G002560</name>
    <name evidence="4" type="ORF">E6C27_scaffold139G002520</name>
</gene>
<evidence type="ECO:0000256" key="1">
    <source>
        <dbReference type="SAM" id="MobiDB-lite"/>
    </source>
</evidence>
<keyword evidence="2" id="KW-0812">Transmembrane</keyword>
<dbReference type="PANTHER" id="PTHR42924:SF3">
    <property type="entry name" value="POLYMERASE_HISTIDINOL PHOSPHATASE N-TERMINAL DOMAIN-CONTAINING PROTEIN"/>
    <property type="match status" value="1"/>
</dbReference>
<dbReference type="CDD" id="cd07438">
    <property type="entry name" value="PHP_HisPPase_AMP"/>
    <property type="match status" value="1"/>
</dbReference>
<dbReference type="Pfam" id="PF02811">
    <property type="entry name" value="PHP"/>
    <property type="match status" value="1"/>
</dbReference>
<dbReference type="Proteomes" id="UP000321947">
    <property type="component" value="Unassembled WGS sequence"/>
</dbReference>
<dbReference type="EMBL" id="SSTE01022915">
    <property type="protein sequence ID" value="KAA0031491.1"/>
    <property type="molecule type" value="Genomic_DNA"/>
</dbReference>
<dbReference type="AlphaFoldDB" id="A0A5A7SPM7"/>
<dbReference type="STRING" id="1194695.A0A5A7SPM7"/>
<dbReference type="InterPro" id="IPR004013">
    <property type="entry name" value="PHP_dom"/>
</dbReference>
<name>A0A5A7SPM7_CUCMM</name>
<proteinExistence type="predicted"/>
<evidence type="ECO:0000313" key="7">
    <source>
        <dbReference type="Proteomes" id="UP000321947"/>
    </source>
</evidence>
<keyword evidence="2" id="KW-1133">Transmembrane helix</keyword>
<keyword evidence="2" id="KW-0472">Membrane</keyword>
<dbReference type="FunFam" id="1.10.150.650:FF:000002">
    <property type="entry name" value="PHP domain-containing protein"/>
    <property type="match status" value="1"/>
</dbReference>
<dbReference type="Proteomes" id="UP000321393">
    <property type="component" value="Unassembled WGS sequence"/>
</dbReference>
<feature type="compositionally biased region" description="Basic residues" evidence="1">
    <location>
        <begin position="15"/>
        <end position="30"/>
    </location>
</feature>
<evidence type="ECO:0000259" key="3">
    <source>
        <dbReference type="SMART" id="SM00481"/>
    </source>
</evidence>
<dbReference type="InterPro" id="IPR003141">
    <property type="entry name" value="Pol/His_phosphatase_N"/>
</dbReference>
<evidence type="ECO:0000313" key="6">
    <source>
        <dbReference type="Proteomes" id="UP000321393"/>
    </source>
</evidence>
<dbReference type="SMART" id="SM00481">
    <property type="entry name" value="POLIIIAc"/>
    <property type="match status" value="1"/>
</dbReference>
<dbReference type="InterPro" id="IPR052018">
    <property type="entry name" value="PHP_domain"/>
</dbReference>
<dbReference type="EMBL" id="SSTD01013385">
    <property type="protein sequence ID" value="TYK06944.1"/>
    <property type="molecule type" value="Genomic_DNA"/>
</dbReference>